<comment type="caution">
    <text evidence="2">The sequence shown here is derived from an EMBL/GenBank/DDBJ whole genome shotgun (WGS) entry which is preliminary data.</text>
</comment>
<protein>
    <recommendedName>
        <fullName evidence="1">F-box domain-containing protein</fullName>
    </recommendedName>
</protein>
<accession>A0ABR3J5D9</accession>
<dbReference type="InterPro" id="IPR036047">
    <property type="entry name" value="F-box-like_dom_sf"/>
</dbReference>
<dbReference type="EMBL" id="JASNQZ010000011">
    <property type="protein sequence ID" value="KAL0950721.1"/>
    <property type="molecule type" value="Genomic_DNA"/>
</dbReference>
<proteinExistence type="predicted"/>
<organism evidence="2 3">
    <name type="scientific">Hohenbuehelia grisea</name>
    <dbReference type="NCBI Taxonomy" id="104357"/>
    <lineage>
        <taxon>Eukaryota</taxon>
        <taxon>Fungi</taxon>
        <taxon>Dikarya</taxon>
        <taxon>Basidiomycota</taxon>
        <taxon>Agaricomycotina</taxon>
        <taxon>Agaricomycetes</taxon>
        <taxon>Agaricomycetidae</taxon>
        <taxon>Agaricales</taxon>
        <taxon>Pleurotineae</taxon>
        <taxon>Pleurotaceae</taxon>
        <taxon>Hohenbuehelia</taxon>
    </lineage>
</organism>
<dbReference type="Proteomes" id="UP001556367">
    <property type="component" value="Unassembled WGS sequence"/>
</dbReference>
<name>A0ABR3J5D9_9AGAR</name>
<reference evidence="3" key="1">
    <citation type="submission" date="2024-06" db="EMBL/GenBank/DDBJ databases">
        <title>Multi-omics analyses provide insights into the biosynthesis of the anticancer antibiotic pleurotin in Hohenbuehelia grisea.</title>
        <authorList>
            <person name="Weaver J.A."/>
            <person name="Alberti F."/>
        </authorList>
    </citation>
    <scope>NUCLEOTIDE SEQUENCE [LARGE SCALE GENOMIC DNA]</scope>
    <source>
        <strain evidence="3">T-177</strain>
    </source>
</reference>
<feature type="domain" description="F-box" evidence="1">
    <location>
        <begin position="20"/>
        <end position="69"/>
    </location>
</feature>
<keyword evidence="3" id="KW-1185">Reference proteome</keyword>
<sequence>MSSTSQTDSVAPATKSSGEALSPLTIPQEIAEFTLSLCHPRDVIAFSMACRLAYSLVHDTTDQFIWRHIFLSLFDDPHLALKAPRGGQGRMLDSPTTGKGWKAEIARRFMAEHACKKHAADEAVYELLLTMIQDATPANENSKFPNSIPSRNLLWLARVLRESRVLSDESKCLDDQSTACRRLRSYVALSFEFDSVDDSINAENPMTSALRTLRSHSRRYVYDLRNYAAETHWGPFHWSRKVNWEHVEALVNVVMLNLREMRYTWPWARETIPPAGPEFTRAYSAPGGHSSTDWAGVEGTWARYVCFMDYRDLFAFNFTSIAGGPRNPAYFHDPSFREATRLIELTLHLTSPESLRFRGETDTDTLGCIMDDPQYPPLYFCGKSRGANGNEATVEGNVRMSAEGVVLWRFVSVYDGHTQWSSEGVQLGNVASAMGVIGVWTSDIHEDGDPAGKFFLKRLYGMVATDA</sequence>
<dbReference type="PROSITE" id="PS50181">
    <property type="entry name" value="FBOX"/>
    <property type="match status" value="1"/>
</dbReference>
<gene>
    <name evidence="2" type="ORF">HGRIS_007497</name>
</gene>
<evidence type="ECO:0000313" key="2">
    <source>
        <dbReference type="EMBL" id="KAL0950721.1"/>
    </source>
</evidence>
<evidence type="ECO:0000259" key="1">
    <source>
        <dbReference type="PROSITE" id="PS50181"/>
    </source>
</evidence>
<evidence type="ECO:0000313" key="3">
    <source>
        <dbReference type="Proteomes" id="UP001556367"/>
    </source>
</evidence>
<dbReference type="SUPFAM" id="SSF81383">
    <property type="entry name" value="F-box domain"/>
    <property type="match status" value="1"/>
</dbReference>
<dbReference type="InterPro" id="IPR001810">
    <property type="entry name" value="F-box_dom"/>
</dbReference>